<comment type="similarity">
    <text evidence="7">Belongs to the binding-protein-dependent transport system permease family.</text>
</comment>
<feature type="compositionally biased region" description="Gly residues" evidence="8">
    <location>
        <begin position="30"/>
        <end position="50"/>
    </location>
</feature>
<dbReference type="CDD" id="cd06261">
    <property type="entry name" value="TM_PBP2"/>
    <property type="match status" value="1"/>
</dbReference>
<dbReference type="EMBL" id="JAKWJU010000002">
    <property type="protein sequence ID" value="MCH6163353.1"/>
    <property type="molecule type" value="Genomic_DNA"/>
</dbReference>
<keyword evidence="6 7" id="KW-0472">Membrane</keyword>
<dbReference type="Gene3D" id="1.10.3720.10">
    <property type="entry name" value="MetI-like"/>
    <property type="match status" value="1"/>
</dbReference>
<feature type="transmembrane region" description="Helical" evidence="7">
    <location>
        <begin position="301"/>
        <end position="323"/>
    </location>
</feature>
<feature type="transmembrane region" description="Helical" evidence="7">
    <location>
        <begin position="71"/>
        <end position="92"/>
    </location>
</feature>
<dbReference type="InterPro" id="IPR035906">
    <property type="entry name" value="MetI-like_sf"/>
</dbReference>
<dbReference type="RefSeq" id="WP_241062267.1">
    <property type="nucleotide sequence ID" value="NZ_JAKWJU010000002.1"/>
</dbReference>
<feature type="region of interest" description="Disordered" evidence="8">
    <location>
        <begin position="1"/>
        <end position="59"/>
    </location>
</feature>
<comment type="subcellular location">
    <subcellularLocation>
        <location evidence="1 7">Cell membrane</location>
        <topology evidence="1 7">Multi-pass membrane protein</topology>
    </subcellularLocation>
</comment>
<keyword evidence="2 7" id="KW-0813">Transport</keyword>
<dbReference type="SUPFAM" id="SSF161098">
    <property type="entry name" value="MetI-like"/>
    <property type="match status" value="1"/>
</dbReference>
<gene>
    <name evidence="10" type="ORF">MMA15_24050</name>
</gene>
<evidence type="ECO:0000256" key="4">
    <source>
        <dbReference type="ARBA" id="ARBA00022692"/>
    </source>
</evidence>
<accession>A0ABS9T486</accession>
<reference evidence="10" key="2">
    <citation type="journal article" date="2023" name="Int. J. Syst. Evol. Microbiol.">
        <title>Streptomyces marispadix sp. nov., isolated from marine beach sediment of the Northern Coast of Portugal.</title>
        <authorList>
            <person name="dos Santos J.D.N."/>
            <person name="Vitorino I.R."/>
            <person name="Kallscheuer N."/>
            <person name="Srivastava A."/>
            <person name="Krautwurst S."/>
            <person name="Marz M."/>
            <person name="Jogler C."/>
            <person name="Lobo Da Cunha A."/>
            <person name="Catita J."/>
            <person name="Goncalves H."/>
            <person name="Gonzalez I."/>
            <person name="Reyes F."/>
            <person name="Lage O.M."/>
        </authorList>
    </citation>
    <scope>NUCLEOTIDE SEQUENCE</scope>
    <source>
        <strain evidence="10">M600PL45_2</strain>
    </source>
</reference>
<evidence type="ECO:0000256" key="2">
    <source>
        <dbReference type="ARBA" id="ARBA00022448"/>
    </source>
</evidence>
<dbReference type="InterPro" id="IPR050901">
    <property type="entry name" value="BP-dep_ABC_trans_perm"/>
</dbReference>
<proteinExistence type="inferred from homology"/>
<feature type="transmembrane region" description="Helical" evidence="7">
    <location>
        <begin position="162"/>
        <end position="185"/>
    </location>
</feature>
<keyword evidence="5 7" id="KW-1133">Transmembrane helix</keyword>
<organism evidence="10 11">
    <name type="scientific">Streptomyces marispadix</name>
    <dbReference type="NCBI Taxonomy" id="2922868"/>
    <lineage>
        <taxon>Bacteria</taxon>
        <taxon>Bacillati</taxon>
        <taxon>Actinomycetota</taxon>
        <taxon>Actinomycetes</taxon>
        <taxon>Kitasatosporales</taxon>
        <taxon>Streptomycetaceae</taxon>
        <taxon>Streptomyces</taxon>
    </lineage>
</organism>
<feature type="transmembrane region" description="Helical" evidence="7">
    <location>
        <begin position="205"/>
        <end position="224"/>
    </location>
</feature>
<evidence type="ECO:0000259" key="9">
    <source>
        <dbReference type="PROSITE" id="PS50928"/>
    </source>
</evidence>
<evidence type="ECO:0000313" key="10">
    <source>
        <dbReference type="EMBL" id="MCH6163353.1"/>
    </source>
</evidence>
<name>A0ABS9T486_9ACTN</name>
<feature type="transmembrane region" description="Helical" evidence="7">
    <location>
        <begin position="245"/>
        <end position="267"/>
    </location>
</feature>
<dbReference type="PROSITE" id="PS50928">
    <property type="entry name" value="ABC_TM1"/>
    <property type="match status" value="1"/>
</dbReference>
<feature type="transmembrane region" description="Helical" evidence="7">
    <location>
        <begin position="127"/>
        <end position="150"/>
    </location>
</feature>
<dbReference type="PANTHER" id="PTHR32243:SF18">
    <property type="entry name" value="INNER MEMBRANE ABC TRANSPORTER PERMEASE PROTEIN YCJP"/>
    <property type="match status" value="1"/>
</dbReference>
<dbReference type="Pfam" id="PF00528">
    <property type="entry name" value="BPD_transp_1"/>
    <property type="match status" value="1"/>
</dbReference>
<keyword evidence="3" id="KW-1003">Cell membrane</keyword>
<sequence length="337" mass="35423">MSEATATTAPAGGSRHEAGPGGPAPAAGADDGGTGTARGSGSRGGRGYGRTGSRAASPTAPPLSFVWTRRVVLTLLTLFAATPLLVMVSSSLKPLEDVTDRFRWIPSVLTISPYVDIWSTVPLADYFVNSLIVAGAATGCSVLIATFAAYAVSRYRFRGKRLFTVTILSTQMFPGILFLLPLFLIFVNLGNATGIALYGSRGALIVTYLTFTLPFSIWMLIGYFDSIPRDLDEAALTDGCGPLGALMRVVVPAAVPGIVAVAVYSFMTAWGEVLFASVMTNETTRTLAIGLQGYATQTQVYWNQVMAASLVASVPIVAGFLLLQRYLVTGLTAGAVK</sequence>
<evidence type="ECO:0000313" key="11">
    <source>
        <dbReference type="Proteomes" id="UP001166784"/>
    </source>
</evidence>
<keyword evidence="11" id="KW-1185">Reference proteome</keyword>
<protein>
    <submittedName>
        <fullName evidence="10">Carbohydrate ABC transporter permease</fullName>
    </submittedName>
</protein>
<evidence type="ECO:0000256" key="6">
    <source>
        <dbReference type="ARBA" id="ARBA00023136"/>
    </source>
</evidence>
<evidence type="ECO:0000256" key="8">
    <source>
        <dbReference type="SAM" id="MobiDB-lite"/>
    </source>
</evidence>
<dbReference type="InterPro" id="IPR000515">
    <property type="entry name" value="MetI-like"/>
</dbReference>
<reference evidence="10" key="1">
    <citation type="submission" date="2022-03" db="EMBL/GenBank/DDBJ databases">
        <authorList>
            <person name="Santos J.D.N."/>
            <person name="Kallscheuer N."/>
            <person name="Jogler C."/>
            <person name="Lage O.M."/>
        </authorList>
    </citation>
    <scope>NUCLEOTIDE SEQUENCE</scope>
    <source>
        <strain evidence="10">M600PL45_2</strain>
    </source>
</reference>
<evidence type="ECO:0000256" key="7">
    <source>
        <dbReference type="RuleBase" id="RU363032"/>
    </source>
</evidence>
<evidence type="ECO:0000256" key="5">
    <source>
        <dbReference type="ARBA" id="ARBA00022989"/>
    </source>
</evidence>
<dbReference type="PANTHER" id="PTHR32243">
    <property type="entry name" value="MALTOSE TRANSPORT SYSTEM PERMEASE-RELATED"/>
    <property type="match status" value="1"/>
</dbReference>
<evidence type="ECO:0000256" key="3">
    <source>
        <dbReference type="ARBA" id="ARBA00022475"/>
    </source>
</evidence>
<evidence type="ECO:0000256" key="1">
    <source>
        <dbReference type="ARBA" id="ARBA00004651"/>
    </source>
</evidence>
<keyword evidence="4 7" id="KW-0812">Transmembrane</keyword>
<dbReference type="Proteomes" id="UP001166784">
    <property type="component" value="Unassembled WGS sequence"/>
</dbReference>
<feature type="domain" description="ABC transmembrane type-1" evidence="9">
    <location>
        <begin position="127"/>
        <end position="323"/>
    </location>
</feature>
<comment type="caution">
    <text evidence="10">The sequence shown here is derived from an EMBL/GenBank/DDBJ whole genome shotgun (WGS) entry which is preliminary data.</text>
</comment>